<name>E3GW23_METFV</name>
<dbReference type="Pfam" id="PF04023">
    <property type="entry name" value="FeoA"/>
    <property type="match status" value="1"/>
</dbReference>
<feature type="domain" description="Ferrous iron transporter FeoA-like" evidence="2">
    <location>
        <begin position="6"/>
        <end position="76"/>
    </location>
</feature>
<dbReference type="Gene3D" id="2.30.30.90">
    <property type="match status" value="1"/>
</dbReference>
<dbReference type="SMART" id="SM00899">
    <property type="entry name" value="FeoA"/>
    <property type="match status" value="1"/>
</dbReference>
<dbReference type="InterPro" id="IPR052713">
    <property type="entry name" value="FeoA"/>
</dbReference>
<evidence type="ECO:0000313" key="4">
    <source>
        <dbReference type="Proteomes" id="UP000002315"/>
    </source>
</evidence>
<dbReference type="SUPFAM" id="SSF50037">
    <property type="entry name" value="C-terminal domain of transcriptional repressors"/>
    <property type="match status" value="1"/>
</dbReference>
<organism evidence="3 4">
    <name type="scientific">Methanothermus fervidus (strain ATCC 43054 / DSM 2088 / JCM 10308 / V24 S)</name>
    <dbReference type="NCBI Taxonomy" id="523846"/>
    <lineage>
        <taxon>Archaea</taxon>
        <taxon>Methanobacteriati</taxon>
        <taxon>Methanobacteriota</taxon>
        <taxon>Methanomada group</taxon>
        <taxon>Methanobacteria</taxon>
        <taxon>Methanobacteriales</taxon>
        <taxon>Methanothermaceae</taxon>
        <taxon>Methanothermus</taxon>
    </lineage>
</organism>
<dbReference type="EMBL" id="CP002278">
    <property type="protein sequence ID" value="ADP77788.1"/>
    <property type="molecule type" value="Genomic_DNA"/>
</dbReference>
<dbReference type="HOGENOM" id="CLU_150646_12_4_2"/>
<accession>E3GW23</accession>
<sequence>MGLYIMRLNEVKTGEIVKIKNILGGPKSRFFDMGLVPGTKVKVVKRAPLKDPIEIEIKGYLLSLRSEEAQYIEVEKNENINTSSSIDKRK</sequence>
<keyword evidence="1" id="KW-0408">Iron</keyword>
<dbReference type="InterPro" id="IPR038157">
    <property type="entry name" value="FeoA_core_dom"/>
</dbReference>
<proteinExistence type="predicted"/>
<dbReference type="InterPro" id="IPR007167">
    <property type="entry name" value="Fe-transptr_FeoA-like"/>
</dbReference>
<dbReference type="InterPro" id="IPR008988">
    <property type="entry name" value="Transcriptional_repressor_C"/>
</dbReference>
<dbReference type="Proteomes" id="UP000002315">
    <property type="component" value="Chromosome"/>
</dbReference>
<dbReference type="STRING" id="523846.Mfer_0992"/>
<reference evidence="3 4" key="1">
    <citation type="journal article" date="2010" name="Stand. Genomic Sci.">
        <title>Complete genome sequence of Methanothermus fervidus type strain (V24S).</title>
        <authorList>
            <person name="Anderson I."/>
            <person name="Djao O.D."/>
            <person name="Misra M."/>
            <person name="Chertkov O."/>
            <person name="Nolan M."/>
            <person name="Lucas S."/>
            <person name="Lapidus A."/>
            <person name="Del Rio T.G."/>
            <person name="Tice H."/>
            <person name="Cheng J.F."/>
            <person name="Tapia R."/>
            <person name="Han C."/>
            <person name="Goodwin L."/>
            <person name="Pitluck S."/>
            <person name="Liolios K."/>
            <person name="Ivanova N."/>
            <person name="Mavromatis K."/>
            <person name="Mikhailova N."/>
            <person name="Pati A."/>
            <person name="Brambilla E."/>
            <person name="Chen A."/>
            <person name="Palaniappan K."/>
            <person name="Land M."/>
            <person name="Hauser L."/>
            <person name="Chang Y.J."/>
            <person name="Jeffries C.D."/>
            <person name="Sikorski J."/>
            <person name="Spring S."/>
            <person name="Rohde M."/>
            <person name="Eichinger K."/>
            <person name="Huber H."/>
            <person name="Wirth R."/>
            <person name="Goker M."/>
            <person name="Detter J.C."/>
            <person name="Woyke T."/>
            <person name="Bristow J."/>
            <person name="Eisen J.A."/>
            <person name="Markowitz V."/>
            <person name="Hugenholtz P."/>
            <person name="Klenk H.P."/>
            <person name="Kyrpides N.C."/>
        </authorList>
    </citation>
    <scope>NUCLEOTIDE SEQUENCE [LARGE SCALE GENOMIC DNA]</scope>
    <source>
        <strain evidence="4">ATCC 43054 / DSM 2088 / JCM 10308 / V24 S</strain>
    </source>
</reference>
<evidence type="ECO:0000313" key="3">
    <source>
        <dbReference type="EMBL" id="ADP77788.1"/>
    </source>
</evidence>
<keyword evidence="4" id="KW-1185">Reference proteome</keyword>
<evidence type="ECO:0000256" key="1">
    <source>
        <dbReference type="ARBA" id="ARBA00023004"/>
    </source>
</evidence>
<dbReference type="KEGG" id="mfv:Mfer_0992"/>
<evidence type="ECO:0000259" key="2">
    <source>
        <dbReference type="SMART" id="SM00899"/>
    </source>
</evidence>
<protein>
    <submittedName>
        <fullName evidence="3">FeoA family protein</fullName>
    </submittedName>
</protein>
<dbReference type="GO" id="GO:0046914">
    <property type="term" value="F:transition metal ion binding"/>
    <property type="evidence" value="ECO:0007669"/>
    <property type="project" value="InterPro"/>
</dbReference>
<dbReference type="PANTHER" id="PTHR42954">
    <property type="entry name" value="FE(2+) TRANSPORT PROTEIN A"/>
    <property type="match status" value="1"/>
</dbReference>
<dbReference type="PANTHER" id="PTHR42954:SF2">
    <property type="entry name" value="FE(2+) TRANSPORT PROTEIN A"/>
    <property type="match status" value="1"/>
</dbReference>
<dbReference type="AlphaFoldDB" id="E3GW23"/>
<gene>
    <name evidence="3" type="ordered locus">Mfer_0992</name>
</gene>